<evidence type="ECO:0000256" key="4">
    <source>
        <dbReference type="SAM" id="Phobius"/>
    </source>
</evidence>
<keyword evidence="4" id="KW-0812">Transmembrane</keyword>
<keyword evidence="3" id="KW-0560">Oxidoreductase</keyword>
<evidence type="ECO:0000313" key="10">
    <source>
        <dbReference type="Proteomes" id="UP001224775"/>
    </source>
</evidence>
<evidence type="ECO:0000256" key="2">
    <source>
        <dbReference type="ARBA" id="ARBA00022723"/>
    </source>
</evidence>
<name>A0AAD9D5B2_9STRA</name>
<keyword evidence="10" id="KW-1185">Reference proteome</keyword>
<dbReference type="InterPro" id="IPR002355">
    <property type="entry name" value="Cu_oxidase_Cu_BS"/>
</dbReference>
<evidence type="ECO:0000256" key="3">
    <source>
        <dbReference type="ARBA" id="ARBA00023002"/>
    </source>
</evidence>
<feature type="domain" description="Plastocyanin-like" evidence="8">
    <location>
        <begin position="89"/>
        <end position="187"/>
    </location>
</feature>
<reference evidence="9" key="1">
    <citation type="submission" date="2023-06" db="EMBL/GenBank/DDBJ databases">
        <title>Survivors Of The Sea: Transcriptome response of Skeletonema marinoi to long-term dormancy.</title>
        <authorList>
            <person name="Pinder M.I.M."/>
            <person name="Kourtchenko O."/>
            <person name="Robertson E.K."/>
            <person name="Larsson T."/>
            <person name="Maumus F."/>
            <person name="Osuna-Cruz C.M."/>
            <person name="Vancaester E."/>
            <person name="Stenow R."/>
            <person name="Vandepoele K."/>
            <person name="Ploug H."/>
            <person name="Bruchert V."/>
            <person name="Godhe A."/>
            <person name="Topel M."/>
        </authorList>
    </citation>
    <scope>NUCLEOTIDE SEQUENCE</scope>
    <source>
        <strain evidence="9">R05AC</strain>
    </source>
</reference>
<dbReference type="Proteomes" id="UP001224775">
    <property type="component" value="Unassembled WGS sequence"/>
</dbReference>
<keyword evidence="5" id="KW-0732">Signal</keyword>
<dbReference type="InterPro" id="IPR011707">
    <property type="entry name" value="Cu-oxidase-like_N"/>
</dbReference>
<evidence type="ECO:0000259" key="8">
    <source>
        <dbReference type="Pfam" id="PF07732"/>
    </source>
</evidence>
<dbReference type="SUPFAM" id="SSF49503">
    <property type="entry name" value="Cupredoxins"/>
    <property type="match status" value="3"/>
</dbReference>
<dbReference type="InterPro" id="IPR008972">
    <property type="entry name" value="Cupredoxin"/>
</dbReference>
<feature type="non-terminal residue" evidence="9">
    <location>
        <position position="1"/>
    </location>
</feature>
<evidence type="ECO:0000259" key="6">
    <source>
        <dbReference type="Pfam" id="PF00394"/>
    </source>
</evidence>
<protein>
    <submittedName>
        <fullName evidence="9">Multicopper oxidase family protein</fullName>
    </submittedName>
</protein>
<dbReference type="InterPro" id="IPR001117">
    <property type="entry name" value="Cu-oxidase_2nd"/>
</dbReference>
<keyword evidence="4" id="KW-1133">Transmembrane helix</keyword>
<comment type="similarity">
    <text evidence="1">Belongs to the multicopper oxidase family.</text>
</comment>
<dbReference type="Pfam" id="PF07731">
    <property type="entry name" value="Cu-oxidase_2"/>
    <property type="match status" value="1"/>
</dbReference>
<comment type="caution">
    <text evidence="9">The sequence shown here is derived from an EMBL/GenBank/DDBJ whole genome shotgun (WGS) entry which is preliminary data.</text>
</comment>
<gene>
    <name evidence="9" type="ORF">QTG54_014509</name>
</gene>
<dbReference type="PANTHER" id="PTHR11709">
    <property type="entry name" value="MULTI-COPPER OXIDASE"/>
    <property type="match status" value="1"/>
</dbReference>
<proteinExistence type="inferred from homology"/>
<evidence type="ECO:0000259" key="7">
    <source>
        <dbReference type="Pfam" id="PF07731"/>
    </source>
</evidence>
<dbReference type="InterPro" id="IPR045087">
    <property type="entry name" value="Cu-oxidase_fam"/>
</dbReference>
<feature type="domain" description="Plastocyanin-like" evidence="6">
    <location>
        <begin position="248"/>
        <end position="362"/>
    </location>
</feature>
<dbReference type="CDD" id="cd04205">
    <property type="entry name" value="CuRO_2_LCC_like"/>
    <property type="match status" value="1"/>
</dbReference>
<feature type="transmembrane region" description="Helical" evidence="4">
    <location>
        <begin position="707"/>
        <end position="727"/>
    </location>
</feature>
<dbReference type="GO" id="GO:0005507">
    <property type="term" value="F:copper ion binding"/>
    <property type="evidence" value="ECO:0007669"/>
    <property type="project" value="InterPro"/>
</dbReference>
<dbReference type="EMBL" id="JATAAI010000037">
    <property type="protein sequence ID" value="KAK1734636.1"/>
    <property type="molecule type" value="Genomic_DNA"/>
</dbReference>
<dbReference type="PANTHER" id="PTHR11709:SF511">
    <property type="entry name" value="LACCASE"/>
    <property type="match status" value="1"/>
</dbReference>
<evidence type="ECO:0000256" key="5">
    <source>
        <dbReference type="SAM" id="SignalP"/>
    </source>
</evidence>
<feature type="domain" description="Plastocyanin-like" evidence="7">
    <location>
        <begin position="489"/>
        <end position="621"/>
    </location>
</feature>
<keyword evidence="2" id="KW-0479">Metal-binding</keyword>
<evidence type="ECO:0000256" key="1">
    <source>
        <dbReference type="ARBA" id="ARBA00010609"/>
    </source>
</evidence>
<dbReference type="Pfam" id="PF07732">
    <property type="entry name" value="Cu-oxidase_3"/>
    <property type="match status" value="1"/>
</dbReference>
<accession>A0AAD9D5B2</accession>
<dbReference type="Pfam" id="PF00394">
    <property type="entry name" value="Cu-oxidase"/>
    <property type="match status" value="1"/>
</dbReference>
<feature type="chain" id="PRO_5042111955" evidence="5">
    <location>
        <begin position="21"/>
        <end position="863"/>
    </location>
</feature>
<evidence type="ECO:0000313" key="9">
    <source>
        <dbReference type="EMBL" id="KAK1734636.1"/>
    </source>
</evidence>
<keyword evidence="4" id="KW-0472">Membrane</keyword>
<dbReference type="InterPro" id="IPR011706">
    <property type="entry name" value="Cu-oxidase_C"/>
</dbReference>
<dbReference type="AlphaFoldDB" id="A0AAD9D5B2"/>
<dbReference type="PROSITE" id="PS00080">
    <property type="entry name" value="MULTICOPPER_OXIDASE2"/>
    <property type="match status" value="1"/>
</dbReference>
<dbReference type="GO" id="GO:0016491">
    <property type="term" value="F:oxidoreductase activity"/>
    <property type="evidence" value="ECO:0007669"/>
    <property type="project" value="UniProtKB-KW"/>
</dbReference>
<organism evidence="9 10">
    <name type="scientific">Skeletonema marinoi</name>
    <dbReference type="NCBI Taxonomy" id="267567"/>
    <lineage>
        <taxon>Eukaryota</taxon>
        <taxon>Sar</taxon>
        <taxon>Stramenopiles</taxon>
        <taxon>Ochrophyta</taxon>
        <taxon>Bacillariophyta</taxon>
        <taxon>Coscinodiscophyceae</taxon>
        <taxon>Thalassiosirophycidae</taxon>
        <taxon>Thalassiosirales</taxon>
        <taxon>Skeletonemataceae</taxon>
        <taxon>Skeletonema</taxon>
        <taxon>Skeletonema marinoi-dohrnii complex</taxon>
    </lineage>
</organism>
<feature type="signal peptide" evidence="5">
    <location>
        <begin position="1"/>
        <end position="20"/>
    </location>
</feature>
<sequence length="863" mass="96198">MNLLLTSLLTVLFVTTDADAAVRSFHFDAQVKYIPLLRSLPNHTAIYHQWPPKQLRKTLPDYISAAVAIALTANESSDDDAGSNNGDLSLVGPPIHVQLGDTLSVMLKNSLPTSGLSIHWHGFEMTNALEFDGVVGVTQCPISPHTQFRYEFEVDENPGSYWWHTHSGTLGVHAINAIHGPLVVHPKGKEKKELVDKLNGSFNGTGEEVNSQWYYEDERILFFKDGFIHPDALHLTNQMGGLNEAVSKDDSGYTVSSSAWEFGTCNGRMREVVPVSPGKTYMFRLMNGGAHYGLRINIAGLNMTILAADSESVEPVVVNEVFLHTAERFDVEITIPNDWVEGDSFWIRADSTESFYQGYQNGIRSILKVVDHDSSDSENAFDVNDPIDSIKSPLERTNDHLTMNCFDRATFDGAPNGGRCLPISTLSRSQASLNRKNESNNTKEETAVAVPVHFIDSHFQPYPQHSHFISFDGGSFVQHVNPKKAMLDSSFRPQDMHPNTNVLHVPAYSTVLLVWRSTSLMDHPMHLHGLKMSIIDIPLPNKRQDCTLSKCKLNSVYESHEDVRAVAESKGDISVLKDTFILPAGGAVVTQIHTQEPSLWYSHCHLEMHHFDGMAFILNVGNYEGGGGSGRVLPSDYPSCDSPFLQAHIQYPSCDCYENPNRILSTYLTADYKCSRDHLCQHVSSRAANLENHPFAGGDAIHSAYKMSGYAISLISLASVCVVLALMRYRKTWFNNQLCARPDHIEESEERDKCCSNGPIPNFVPESQLDTHSDSSSLGLNIVATVHSIGTTSHPSSEGVHTAVQVKRKKYVDAASHFMKQLNEIVRAQFKIYMPFCKYLNDLSLWRIHFVPVLNKNMFFSNK</sequence>
<dbReference type="Gene3D" id="2.60.40.420">
    <property type="entry name" value="Cupredoxins - blue copper proteins"/>
    <property type="match status" value="3"/>
</dbReference>